<dbReference type="GO" id="GO:0008270">
    <property type="term" value="F:zinc ion binding"/>
    <property type="evidence" value="ECO:0007669"/>
    <property type="project" value="UniProtKB-KW"/>
</dbReference>
<feature type="transmembrane region" description="Helical" evidence="3">
    <location>
        <begin position="402"/>
        <end position="422"/>
    </location>
</feature>
<keyword evidence="1" id="KW-0479">Metal-binding</keyword>
<reference evidence="5" key="1">
    <citation type="journal article" date="2020" name="Microb. Genom.">
        <title>Genetic diversity of clinical and environmental Mucorales isolates obtained from an investigation of mucormycosis cases among solid organ transplant recipients.</title>
        <authorList>
            <person name="Nguyen M.H."/>
            <person name="Kaul D."/>
            <person name="Muto C."/>
            <person name="Cheng S.J."/>
            <person name="Richter R.A."/>
            <person name="Bruno V.M."/>
            <person name="Liu G."/>
            <person name="Beyhan S."/>
            <person name="Sundermann A.J."/>
            <person name="Mounaud S."/>
            <person name="Pasculle A.W."/>
            <person name="Nierman W.C."/>
            <person name="Driscoll E."/>
            <person name="Cumbie R."/>
            <person name="Clancy C.J."/>
            <person name="Dupont C.L."/>
        </authorList>
    </citation>
    <scope>NUCLEOTIDE SEQUENCE</scope>
    <source>
        <strain evidence="5">GL11</strain>
    </source>
</reference>
<comment type="caution">
    <text evidence="5">The sequence shown here is derived from an EMBL/GenBank/DDBJ whole genome shotgun (WGS) entry which is preliminary data.</text>
</comment>
<dbReference type="Proteomes" id="UP000716291">
    <property type="component" value="Unassembled WGS sequence"/>
</dbReference>
<evidence type="ECO:0000256" key="3">
    <source>
        <dbReference type="SAM" id="Phobius"/>
    </source>
</evidence>
<dbReference type="GO" id="GO:0043565">
    <property type="term" value="F:sequence-specific DNA binding"/>
    <property type="evidence" value="ECO:0007669"/>
    <property type="project" value="InterPro"/>
</dbReference>
<evidence type="ECO:0000313" key="5">
    <source>
        <dbReference type="EMBL" id="KAG1313140.1"/>
    </source>
</evidence>
<keyword evidence="1" id="KW-0862">Zinc</keyword>
<dbReference type="PROSITE" id="PS50114">
    <property type="entry name" value="GATA_ZN_FINGER_2"/>
    <property type="match status" value="1"/>
</dbReference>
<keyword evidence="3" id="KW-0812">Transmembrane</keyword>
<feature type="transmembrane region" description="Helical" evidence="3">
    <location>
        <begin position="544"/>
        <end position="563"/>
    </location>
</feature>
<evidence type="ECO:0000259" key="4">
    <source>
        <dbReference type="PROSITE" id="PS50114"/>
    </source>
</evidence>
<evidence type="ECO:0000256" key="1">
    <source>
        <dbReference type="PROSITE-ProRule" id="PRU00094"/>
    </source>
</evidence>
<dbReference type="Gene3D" id="3.30.50.10">
    <property type="entry name" value="Erythroid Transcription Factor GATA-1, subunit A"/>
    <property type="match status" value="1"/>
</dbReference>
<dbReference type="AlphaFoldDB" id="A0A9P6XG40"/>
<gene>
    <name evidence="5" type="ORF">G6F64_002479</name>
</gene>
<accession>A0A9P6XG40</accession>
<name>A0A9P6XG40_RHIOR</name>
<keyword evidence="3" id="KW-0472">Membrane</keyword>
<feature type="region of interest" description="Disordered" evidence="2">
    <location>
        <begin position="371"/>
        <end position="391"/>
    </location>
</feature>
<keyword evidence="1" id="KW-0863">Zinc-finger</keyword>
<proteinExistence type="predicted"/>
<feature type="domain" description="GATA-type" evidence="4">
    <location>
        <begin position="280"/>
        <end position="334"/>
    </location>
</feature>
<dbReference type="EMBL" id="JAANQT010000216">
    <property type="protein sequence ID" value="KAG1313140.1"/>
    <property type="molecule type" value="Genomic_DNA"/>
</dbReference>
<sequence>MKSCNERNTLTDNILIPTVKSRFIQQDIPIHTKVIGRHLNGSFRCHIGTSKASRPIRSTELNQQMRLLAVFFRTENAKSQLISPDFIFFPTWLLHLFRYTQHGTTPGRTDVRFLENANMAKEDHIYRLNHVLNSMFRFNFHKFDSNKLTHVIELTNFLFDVAGLDYPNLPRPVFSAERSQFAHLSSQPTLYATLMLLLHSPRPAKLKPMCLNCNTKFASRRRLCVACYRYELKHGEARPLRLIVANRPGPKLIEKSDCDDPKSLPVVFYAPKTPINNEPHYHKKSCANCSVQETHQWYRNLCGSGHWCETCKSYYLRHNKVRPPELFIKAAKRKVDVRSLVNWTNWSWDDIPFESVQAELLSSVPPIHSPSSLSSSSSFSQPTTPPTEYSTNDSLYKGRSSAFYLCKIMKFIIFFGLVAFIASCYAVCDCAASDQTCLDKCVTSANSCVVKCQKNNAGETCEQACFVANWPSMTTGQKDMLASKTSMNSMSATSAATATPVSIMTASIPASLRTTASVARPSAGATSTPKPTVNNNSVSSAENAVSFSWITFTAVAIVISLYLL</sequence>
<protein>
    <recommendedName>
        <fullName evidence="4">GATA-type domain-containing protein</fullName>
    </recommendedName>
</protein>
<dbReference type="SUPFAM" id="SSF57716">
    <property type="entry name" value="Glucocorticoid receptor-like (DNA-binding domain)"/>
    <property type="match status" value="1"/>
</dbReference>
<evidence type="ECO:0000256" key="2">
    <source>
        <dbReference type="SAM" id="MobiDB-lite"/>
    </source>
</evidence>
<evidence type="ECO:0000313" key="6">
    <source>
        <dbReference type="Proteomes" id="UP000716291"/>
    </source>
</evidence>
<dbReference type="GO" id="GO:0006355">
    <property type="term" value="P:regulation of DNA-templated transcription"/>
    <property type="evidence" value="ECO:0007669"/>
    <property type="project" value="InterPro"/>
</dbReference>
<feature type="compositionally biased region" description="Low complexity" evidence="2">
    <location>
        <begin position="371"/>
        <end position="382"/>
    </location>
</feature>
<organism evidence="5 6">
    <name type="scientific">Rhizopus oryzae</name>
    <name type="common">Mucormycosis agent</name>
    <name type="synonym">Rhizopus arrhizus var. delemar</name>
    <dbReference type="NCBI Taxonomy" id="64495"/>
    <lineage>
        <taxon>Eukaryota</taxon>
        <taxon>Fungi</taxon>
        <taxon>Fungi incertae sedis</taxon>
        <taxon>Mucoromycota</taxon>
        <taxon>Mucoromycotina</taxon>
        <taxon>Mucoromycetes</taxon>
        <taxon>Mucorales</taxon>
        <taxon>Mucorineae</taxon>
        <taxon>Rhizopodaceae</taxon>
        <taxon>Rhizopus</taxon>
    </lineage>
</organism>
<dbReference type="InterPro" id="IPR000679">
    <property type="entry name" value="Znf_GATA"/>
</dbReference>
<keyword evidence="3" id="KW-1133">Transmembrane helix</keyword>
<dbReference type="InterPro" id="IPR013088">
    <property type="entry name" value="Znf_NHR/GATA"/>
</dbReference>
<keyword evidence="6" id="KW-1185">Reference proteome</keyword>